<sequence length="121" mass="14033">MFSKNDLRFGYYQVNVKSDDIPKTASQSRYKHYEFLVMSFGLTNALVVFMDLMNRVFQCYLGKFNNCEFWLKEIIFLGHVIFTDGIKVDLDKIKVVEDWKAPSNVIEVRSFLGLTGITGDL</sequence>
<dbReference type="Gene3D" id="3.10.10.10">
    <property type="entry name" value="HIV Type 1 Reverse Transcriptase, subunit A, domain 1"/>
    <property type="match status" value="1"/>
</dbReference>
<dbReference type="OrthoDB" id="1667550at2759"/>
<dbReference type="InterPro" id="IPR053134">
    <property type="entry name" value="RNA-dir_DNA_polymerase"/>
</dbReference>
<keyword evidence="1" id="KW-0548">Nucleotidyltransferase</keyword>
<dbReference type="InterPro" id="IPR043502">
    <property type="entry name" value="DNA/RNA_pol_sf"/>
</dbReference>
<dbReference type="GO" id="GO:0003964">
    <property type="term" value="F:RNA-directed DNA polymerase activity"/>
    <property type="evidence" value="ECO:0007669"/>
    <property type="project" value="UniProtKB-KW"/>
</dbReference>
<dbReference type="PANTHER" id="PTHR24559">
    <property type="entry name" value="TRANSPOSON TY3-I GAG-POL POLYPROTEIN"/>
    <property type="match status" value="1"/>
</dbReference>
<name>A0A5B6WF96_9ROSI</name>
<keyword evidence="1" id="KW-0808">Transferase</keyword>
<dbReference type="Proteomes" id="UP000325315">
    <property type="component" value="Unassembled WGS sequence"/>
</dbReference>
<dbReference type="Gene3D" id="3.30.70.270">
    <property type="match status" value="1"/>
</dbReference>
<protein>
    <submittedName>
        <fullName evidence="1">RNA-directed DNA polymerase-like protein</fullName>
    </submittedName>
</protein>
<dbReference type="AlphaFoldDB" id="A0A5B6WF96"/>
<evidence type="ECO:0000313" key="2">
    <source>
        <dbReference type="Proteomes" id="UP000325315"/>
    </source>
</evidence>
<reference evidence="2" key="1">
    <citation type="journal article" date="2019" name="Plant Biotechnol. J.">
        <title>Genome sequencing of the Australian wild diploid species Gossypium australe highlights disease resistance and delayed gland morphogenesis.</title>
        <authorList>
            <person name="Cai Y."/>
            <person name="Cai X."/>
            <person name="Wang Q."/>
            <person name="Wang P."/>
            <person name="Zhang Y."/>
            <person name="Cai C."/>
            <person name="Xu Y."/>
            <person name="Wang K."/>
            <person name="Zhou Z."/>
            <person name="Wang C."/>
            <person name="Geng S."/>
            <person name="Li B."/>
            <person name="Dong Q."/>
            <person name="Hou Y."/>
            <person name="Wang H."/>
            <person name="Ai P."/>
            <person name="Liu Z."/>
            <person name="Yi F."/>
            <person name="Sun M."/>
            <person name="An G."/>
            <person name="Cheng J."/>
            <person name="Zhang Y."/>
            <person name="Shi Q."/>
            <person name="Xie Y."/>
            <person name="Shi X."/>
            <person name="Chang Y."/>
            <person name="Huang F."/>
            <person name="Chen Y."/>
            <person name="Hong S."/>
            <person name="Mi L."/>
            <person name="Sun Q."/>
            <person name="Zhang L."/>
            <person name="Zhou B."/>
            <person name="Peng R."/>
            <person name="Zhang X."/>
            <person name="Liu F."/>
        </authorList>
    </citation>
    <scope>NUCLEOTIDE SEQUENCE [LARGE SCALE GENOMIC DNA]</scope>
    <source>
        <strain evidence="2">cv. PA1801</strain>
    </source>
</reference>
<dbReference type="EMBL" id="SMMG02000003">
    <property type="protein sequence ID" value="KAA3479837.1"/>
    <property type="molecule type" value="Genomic_DNA"/>
</dbReference>
<evidence type="ECO:0000313" key="1">
    <source>
        <dbReference type="EMBL" id="KAA3479837.1"/>
    </source>
</evidence>
<keyword evidence="1" id="KW-0695">RNA-directed DNA polymerase</keyword>
<dbReference type="SUPFAM" id="SSF56672">
    <property type="entry name" value="DNA/RNA polymerases"/>
    <property type="match status" value="1"/>
</dbReference>
<organism evidence="1 2">
    <name type="scientific">Gossypium australe</name>
    <dbReference type="NCBI Taxonomy" id="47621"/>
    <lineage>
        <taxon>Eukaryota</taxon>
        <taxon>Viridiplantae</taxon>
        <taxon>Streptophyta</taxon>
        <taxon>Embryophyta</taxon>
        <taxon>Tracheophyta</taxon>
        <taxon>Spermatophyta</taxon>
        <taxon>Magnoliopsida</taxon>
        <taxon>eudicotyledons</taxon>
        <taxon>Gunneridae</taxon>
        <taxon>Pentapetalae</taxon>
        <taxon>rosids</taxon>
        <taxon>malvids</taxon>
        <taxon>Malvales</taxon>
        <taxon>Malvaceae</taxon>
        <taxon>Malvoideae</taxon>
        <taxon>Gossypium</taxon>
    </lineage>
</organism>
<keyword evidence="2" id="KW-1185">Reference proteome</keyword>
<gene>
    <name evidence="1" type="ORF">EPI10_020318</name>
</gene>
<comment type="caution">
    <text evidence="1">The sequence shown here is derived from an EMBL/GenBank/DDBJ whole genome shotgun (WGS) entry which is preliminary data.</text>
</comment>
<dbReference type="PANTHER" id="PTHR24559:SF444">
    <property type="entry name" value="REVERSE TRANSCRIPTASE DOMAIN-CONTAINING PROTEIN"/>
    <property type="match status" value="1"/>
</dbReference>
<accession>A0A5B6WF96</accession>
<proteinExistence type="predicted"/>
<dbReference type="InterPro" id="IPR043128">
    <property type="entry name" value="Rev_trsase/Diguanyl_cyclase"/>
</dbReference>